<dbReference type="GO" id="GO:0046474">
    <property type="term" value="P:glycerophospholipid biosynthetic process"/>
    <property type="evidence" value="ECO:0007669"/>
    <property type="project" value="UniProtKB-UniRule"/>
</dbReference>
<dbReference type="HAMAP" id="MF_01286">
    <property type="entry name" value="DGGGP_synth"/>
    <property type="match status" value="1"/>
</dbReference>
<keyword evidence="7 12" id="KW-1133">Transmembrane helix</keyword>
<dbReference type="GO" id="GO:0000287">
    <property type="term" value="F:magnesium ion binding"/>
    <property type="evidence" value="ECO:0007669"/>
    <property type="project" value="UniProtKB-UniRule"/>
</dbReference>
<dbReference type="InterPro" id="IPR050475">
    <property type="entry name" value="Prenyltransferase_related"/>
</dbReference>
<accession>A0A142CUR1</accession>
<evidence type="ECO:0000256" key="12">
    <source>
        <dbReference type="HAMAP-Rule" id="MF_01286"/>
    </source>
</evidence>
<keyword evidence="5 12" id="KW-0812">Transmembrane</keyword>
<evidence type="ECO:0000256" key="11">
    <source>
        <dbReference type="ARBA" id="ARBA00023264"/>
    </source>
</evidence>
<dbReference type="InterPro" id="IPR044878">
    <property type="entry name" value="UbiA_sf"/>
</dbReference>
<keyword evidence="6 12" id="KW-0460">Magnesium</keyword>
<name>A0A142CUR1_9EURY</name>
<comment type="catalytic activity">
    <reaction evidence="12">
        <text>sn-3-O-(geranylgeranyl)glycerol 1-phosphate + (2E,6E,10E)-geranylgeranyl diphosphate = 2,3-bis-O-(geranylgeranyl)-sn-glycerol 1-phosphate + diphosphate</text>
        <dbReference type="Rhea" id="RHEA:18109"/>
        <dbReference type="ChEBI" id="CHEBI:33019"/>
        <dbReference type="ChEBI" id="CHEBI:57677"/>
        <dbReference type="ChEBI" id="CHEBI:58756"/>
        <dbReference type="ChEBI" id="CHEBI:58837"/>
        <dbReference type="EC" id="2.5.1.42"/>
    </reaction>
</comment>
<dbReference type="Pfam" id="PF01040">
    <property type="entry name" value="UbiA"/>
    <property type="match status" value="1"/>
</dbReference>
<dbReference type="STRING" id="53952.A0127_04680"/>
<dbReference type="GeneID" id="27139816"/>
<comment type="cofactor">
    <cofactor evidence="12">
        <name>Mg(2+)</name>
        <dbReference type="ChEBI" id="CHEBI:18420"/>
    </cofactor>
</comment>
<evidence type="ECO:0000256" key="6">
    <source>
        <dbReference type="ARBA" id="ARBA00022842"/>
    </source>
</evidence>
<dbReference type="OrthoDB" id="11851at2157"/>
<keyword evidence="8 12" id="KW-0443">Lipid metabolism</keyword>
<dbReference type="PANTHER" id="PTHR42723">
    <property type="entry name" value="CHLOROPHYLL SYNTHASE"/>
    <property type="match status" value="1"/>
</dbReference>
<comment type="similarity">
    <text evidence="12">Belongs to the UbiA prenyltransferase family. DGGGP synthase subfamily.</text>
</comment>
<comment type="subcellular location">
    <subcellularLocation>
        <location evidence="1 12">Cell membrane</location>
        <topology evidence="1 12">Multi-pass membrane protein</topology>
    </subcellularLocation>
</comment>
<evidence type="ECO:0000256" key="2">
    <source>
        <dbReference type="ARBA" id="ARBA00022475"/>
    </source>
</evidence>
<feature type="transmembrane region" description="Helical" evidence="12">
    <location>
        <begin position="199"/>
        <end position="218"/>
    </location>
</feature>
<keyword evidence="2 12" id="KW-1003">Cell membrane</keyword>
<dbReference type="InterPro" id="IPR023547">
    <property type="entry name" value="DGGGP_synth"/>
</dbReference>
<reference evidence="14" key="1">
    <citation type="submission" date="2016-03" db="EMBL/GenBank/DDBJ databases">
        <authorList>
            <person name="Oger P.M."/>
        </authorList>
    </citation>
    <scope>NUCLEOTIDE SEQUENCE [LARGE SCALE GENOMIC DNA]</scope>
    <source>
        <strain evidence="14">OG-1</strain>
    </source>
</reference>
<keyword evidence="10 12" id="KW-0594">Phospholipid biosynthesis</keyword>
<comment type="pathway">
    <text evidence="12">Membrane lipid metabolism; glycerophospholipid metabolism.</text>
</comment>
<dbReference type="Gene3D" id="1.20.120.1780">
    <property type="entry name" value="UbiA prenyltransferase"/>
    <property type="match status" value="1"/>
</dbReference>
<gene>
    <name evidence="13" type="primary">ubiA</name>
    <name evidence="13" type="ORF">A0127_04680</name>
</gene>
<keyword evidence="3 12" id="KW-0444">Lipid biosynthesis</keyword>
<dbReference type="Proteomes" id="UP000073604">
    <property type="component" value="Chromosome"/>
</dbReference>
<evidence type="ECO:0000313" key="13">
    <source>
        <dbReference type="EMBL" id="AMQ18513.1"/>
    </source>
</evidence>
<evidence type="ECO:0000256" key="7">
    <source>
        <dbReference type="ARBA" id="ARBA00022989"/>
    </source>
</evidence>
<feature type="transmembrane region" description="Helical" evidence="12">
    <location>
        <begin position="257"/>
        <end position="276"/>
    </location>
</feature>
<evidence type="ECO:0000256" key="5">
    <source>
        <dbReference type="ARBA" id="ARBA00022692"/>
    </source>
</evidence>
<dbReference type="KEGG" id="tpep:A0127_04680"/>
<dbReference type="AlphaFoldDB" id="A0A142CUR1"/>
<dbReference type="NCBIfam" id="NF009522">
    <property type="entry name" value="PRK12883.1"/>
    <property type="match status" value="1"/>
</dbReference>
<evidence type="ECO:0000256" key="9">
    <source>
        <dbReference type="ARBA" id="ARBA00023136"/>
    </source>
</evidence>
<dbReference type="CDD" id="cd13961">
    <property type="entry name" value="PT_UbiA_DGGGPS"/>
    <property type="match status" value="1"/>
</dbReference>
<comment type="function">
    <text evidence="12">Prenyltransferase that catalyzes the transfer of the geranylgeranyl moiety of geranylgeranyl diphosphate (GGPP) to the C2 hydroxyl of (S)-3-O-geranylgeranylglyceryl phosphate (GGGP). This reaction is the second ether-bond-formation step in the biosynthesis of archaeal membrane lipids.</text>
</comment>
<feature type="transmembrane region" description="Helical" evidence="12">
    <location>
        <begin position="224"/>
        <end position="245"/>
    </location>
</feature>
<dbReference type="EMBL" id="CP014750">
    <property type="protein sequence ID" value="AMQ18513.1"/>
    <property type="molecule type" value="Genomic_DNA"/>
</dbReference>
<dbReference type="Gene3D" id="1.10.357.140">
    <property type="entry name" value="UbiA prenyltransferase"/>
    <property type="match status" value="1"/>
</dbReference>
<feature type="transmembrane region" description="Helical" evidence="12">
    <location>
        <begin position="107"/>
        <end position="122"/>
    </location>
</feature>
<dbReference type="EC" id="2.5.1.42" evidence="12"/>
<evidence type="ECO:0000256" key="3">
    <source>
        <dbReference type="ARBA" id="ARBA00022516"/>
    </source>
</evidence>
<evidence type="ECO:0000256" key="10">
    <source>
        <dbReference type="ARBA" id="ARBA00023209"/>
    </source>
</evidence>
<evidence type="ECO:0000256" key="8">
    <source>
        <dbReference type="ARBA" id="ARBA00023098"/>
    </source>
</evidence>
<protein>
    <recommendedName>
        <fullName evidence="12">Digeranylgeranylglyceryl phosphate synthase</fullName>
        <shortName evidence="12">DGGGP synthase</shortName>
        <shortName evidence="12">DGGGPS</shortName>
        <ecNumber evidence="12">2.5.1.42</ecNumber>
    </recommendedName>
    <alternativeName>
        <fullName evidence="12">(S)-2,3-di-O-geranylgeranylglyceryl phosphate synthase</fullName>
    </alternativeName>
    <alternativeName>
        <fullName evidence="12">Geranylgeranylglycerol-phosphate geranylgeranyltransferase</fullName>
    </alternativeName>
</protein>
<dbReference type="InterPro" id="IPR000537">
    <property type="entry name" value="UbiA_prenyltransferase"/>
</dbReference>
<evidence type="ECO:0000256" key="1">
    <source>
        <dbReference type="ARBA" id="ARBA00004651"/>
    </source>
</evidence>
<keyword evidence="9 12" id="KW-0472">Membrane</keyword>
<keyword evidence="14" id="KW-1185">Reference proteome</keyword>
<dbReference type="UniPathway" id="UPA00940"/>
<keyword evidence="11 12" id="KW-1208">Phospholipid metabolism</keyword>
<proteinExistence type="inferred from homology"/>
<sequence>MELRAFIEITRPHNCALAGIVGVLGSVVAAGGVPGLKTALLVFLVVFLGCAGGNTINDYFDYEIDKINRPERPLPRGAISRETAFWYSIALFAVGIVLAWFINIWDFLLAIVAYVIMFLYAWKLKPLPFIGNIAVASLTGATPLYGAIAVGEIGLAGTLALCAFLVNVAREVIKDIEDMEGDMAKGARTLPILIGRKRAAYVGALFAILTVVASFLPVKAGIGLGYLSMLPVDVIILYSALLILKSQDRETAHRAQILLKVSVFMAVVAFLIASLVR</sequence>
<organism evidence="13 14">
    <name type="scientific">Thermococcus peptonophilus</name>
    <dbReference type="NCBI Taxonomy" id="53952"/>
    <lineage>
        <taxon>Archaea</taxon>
        <taxon>Methanobacteriati</taxon>
        <taxon>Methanobacteriota</taxon>
        <taxon>Thermococci</taxon>
        <taxon>Thermococcales</taxon>
        <taxon>Thermococcaceae</taxon>
        <taxon>Thermococcus</taxon>
    </lineage>
</organism>
<dbReference type="PANTHER" id="PTHR42723:SF1">
    <property type="entry name" value="CHLOROPHYLL SYNTHASE, CHLOROPLASTIC"/>
    <property type="match status" value="1"/>
</dbReference>
<evidence type="ECO:0000256" key="4">
    <source>
        <dbReference type="ARBA" id="ARBA00022679"/>
    </source>
</evidence>
<evidence type="ECO:0000313" key="14">
    <source>
        <dbReference type="Proteomes" id="UP000073604"/>
    </source>
</evidence>
<feature type="transmembrane region" description="Helical" evidence="12">
    <location>
        <begin position="154"/>
        <end position="173"/>
    </location>
</feature>
<feature type="transmembrane region" description="Helical" evidence="12">
    <location>
        <begin position="83"/>
        <end position="101"/>
    </location>
</feature>
<dbReference type="GO" id="GO:0005886">
    <property type="term" value="C:plasma membrane"/>
    <property type="evidence" value="ECO:0007669"/>
    <property type="project" value="UniProtKB-SubCell"/>
</dbReference>
<dbReference type="GO" id="GO:0047295">
    <property type="term" value="F:geranylgeranylglycerol-phosphate geranylgeranyltransferase activity"/>
    <property type="evidence" value="ECO:0007669"/>
    <property type="project" value="UniProtKB-UniRule"/>
</dbReference>
<dbReference type="NCBIfam" id="NF009523">
    <property type="entry name" value="PRK12884.1"/>
    <property type="match status" value="1"/>
</dbReference>
<keyword evidence="4 12" id="KW-0808">Transferase</keyword>
<dbReference type="RefSeq" id="WP_062388580.1">
    <property type="nucleotide sequence ID" value="NZ_CP014750.1"/>
</dbReference>